<dbReference type="PANTHER" id="PTHR46288:SF27">
    <property type="entry name" value="CYSTEINE_HISTIDINE-RICH C1 DOMAIN FAMILY PROTEIN"/>
    <property type="match status" value="1"/>
</dbReference>
<keyword evidence="4" id="KW-0862">Zinc</keyword>
<keyword evidence="7" id="KW-1185">Reference proteome</keyword>
<dbReference type="SMART" id="SM00249">
    <property type="entry name" value="PHD"/>
    <property type="match status" value="3"/>
</dbReference>
<dbReference type="InterPro" id="IPR011011">
    <property type="entry name" value="Znf_FYVE_PHD"/>
</dbReference>
<dbReference type="Gene3D" id="3.30.40.10">
    <property type="entry name" value="Zinc/RING finger domain, C3HC4 (zinc finger)"/>
    <property type="match status" value="1"/>
</dbReference>
<dbReference type="Proteomes" id="UP001187471">
    <property type="component" value="Unassembled WGS sequence"/>
</dbReference>
<evidence type="ECO:0000259" key="5">
    <source>
        <dbReference type="SMART" id="SM00249"/>
    </source>
</evidence>
<feature type="domain" description="Zinc finger PHD-type" evidence="5">
    <location>
        <begin position="138"/>
        <end position="188"/>
    </location>
</feature>
<evidence type="ECO:0000256" key="2">
    <source>
        <dbReference type="ARBA" id="ARBA00022737"/>
    </source>
</evidence>
<evidence type="ECO:0000256" key="1">
    <source>
        <dbReference type="ARBA" id="ARBA00022723"/>
    </source>
</evidence>
<organism evidence="6 7">
    <name type="scientific">Escallonia rubra</name>
    <dbReference type="NCBI Taxonomy" id="112253"/>
    <lineage>
        <taxon>Eukaryota</taxon>
        <taxon>Viridiplantae</taxon>
        <taxon>Streptophyta</taxon>
        <taxon>Embryophyta</taxon>
        <taxon>Tracheophyta</taxon>
        <taxon>Spermatophyta</taxon>
        <taxon>Magnoliopsida</taxon>
        <taxon>eudicotyledons</taxon>
        <taxon>Gunneridae</taxon>
        <taxon>Pentapetalae</taxon>
        <taxon>asterids</taxon>
        <taxon>campanulids</taxon>
        <taxon>Escalloniales</taxon>
        <taxon>Escalloniaceae</taxon>
        <taxon>Escallonia</taxon>
    </lineage>
</organism>
<dbReference type="SUPFAM" id="SSF57889">
    <property type="entry name" value="Cysteine-rich domain"/>
    <property type="match status" value="3"/>
</dbReference>
<evidence type="ECO:0000313" key="6">
    <source>
        <dbReference type="EMBL" id="KAK2995727.1"/>
    </source>
</evidence>
<dbReference type="InterPro" id="IPR001965">
    <property type="entry name" value="Znf_PHD"/>
</dbReference>
<dbReference type="InterPro" id="IPR004146">
    <property type="entry name" value="DC1"/>
</dbReference>
<gene>
    <name evidence="6" type="ORF">RJ640_016679</name>
</gene>
<feature type="domain" description="Zinc finger PHD-type" evidence="5">
    <location>
        <begin position="193"/>
        <end position="230"/>
    </location>
</feature>
<feature type="domain" description="Zinc finger PHD-type" evidence="5">
    <location>
        <begin position="290"/>
        <end position="351"/>
    </location>
</feature>
<evidence type="ECO:0000256" key="4">
    <source>
        <dbReference type="ARBA" id="ARBA00022833"/>
    </source>
</evidence>
<dbReference type="AlphaFoldDB" id="A0AA88S464"/>
<dbReference type="GO" id="GO:0008270">
    <property type="term" value="F:zinc ion binding"/>
    <property type="evidence" value="ECO:0007669"/>
    <property type="project" value="UniProtKB-KW"/>
</dbReference>
<protein>
    <recommendedName>
        <fullName evidence="5">Zinc finger PHD-type domain-containing protein</fullName>
    </recommendedName>
</protein>
<keyword evidence="2" id="KW-0677">Repeat</keyword>
<dbReference type="InterPro" id="IPR046349">
    <property type="entry name" value="C1-like_sf"/>
</dbReference>
<keyword evidence="1" id="KW-0479">Metal-binding</keyword>
<dbReference type="PANTHER" id="PTHR46288">
    <property type="entry name" value="PHORBOL-ESTER/DAG-TYPE DOMAIN-CONTAINING PROTEIN"/>
    <property type="match status" value="1"/>
</dbReference>
<dbReference type="InterPro" id="IPR013083">
    <property type="entry name" value="Znf_RING/FYVE/PHD"/>
</dbReference>
<evidence type="ECO:0000313" key="7">
    <source>
        <dbReference type="Proteomes" id="UP001187471"/>
    </source>
</evidence>
<dbReference type="SUPFAM" id="SSF57903">
    <property type="entry name" value="FYVE/PHD zinc finger"/>
    <property type="match status" value="1"/>
</dbReference>
<dbReference type="EMBL" id="JAVXUO010000066">
    <property type="protein sequence ID" value="KAK2995727.1"/>
    <property type="molecule type" value="Genomic_DNA"/>
</dbReference>
<evidence type="ECO:0000256" key="3">
    <source>
        <dbReference type="ARBA" id="ARBA00022771"/>
    </source>
</evidence>
<accession>A0AA88S464</accession>
<proteinExistence type="predicted"/>
<comment type="caution">
    <text evidence="6">The sequence shown here is derived from an EMBL/GenBank/DDBJ whole genome shotgun (WGS) entry which is preliminary data.</text>
</comment>
<dbReference type="Pfam" id="PF03107">
    <property type="entry name" value="C1_2"/>
    <property type="match status" value="4"/>
</dbReference>
<keyword evidence="3" id="KW-0863">Zinc-finger</keyword>
<sequence>MDIKHFSHEHSLSLYDVKDARHRCEGCHELSIRPVYSCNLCSSNQKSYVLDEFCARLPRNMSYPAHPQHPLILLLMPPTRSGKIVCAACGCVCEAFVFCCPICQFYLDIQCASMPSALRQKFHPHRLTLGPSSISSSDCGGCGLPIRGVSFSCSDCIYELHVPCATLTSTTVMGRHQHRLYLSCTNHSGDDSLCSICRKKFNRLSWFYFCAHCEFLVHVKCLGLDFPRYEWNSEDRIMWLPEPAPQRGIQVTRKSVKSYKIEEKKKNGEENHEHRHPLVLLDEIERTKSCCSWCQQLLSGPIYGCTDCNHYVHELCYMSPRRKNHPFHPKHALTLTPRIARERRALCKACNSFMVGNFYRCKACWTQLLHAECSSLPHQATVADIHEHTPSILYAKKDDGSNEHYCYVCEERVYENWSYYCDLCPCNIHLACATSVALPKRETDMVKEEIEERIRAAVMSGPR</sequence>
<reference evidence="6" key="1">
    <citation type="submission" date="2022-12" db="EMBL/GenBank/DDBJ databases">
        <title>Draft genome assemblies for two species of Escallonia (Escalloniales).</title>
        <authorList>
            <person name="Chanderbali A."/>
            <person name="Dervinis C."/>
            <person name="Anghel I."/>
            <person name="Soltis D."/>
            <person name="Soltis P."/>
            <person name="Zapata F."/>
        </authorList>
    </citation>
    <scope>NUCLEOTIDE SEQUENCE</scope>
    <source>
        <strain evidence="6">UCBG92.1500</strain>
        <tissue evidence="6">Leaf</tissue>
    </source>
</reference>
<name>A0AA88S464_9ASTE</name>